<reference evidence="1" key="2">
    <citation type="submission" date="2021-08" db="EMBL/GenBank/DDBJ databases">
        <authorList>
            <person name="Tani A."/>
            <person name="Ola A."/>
            <person name="Ogura Y."/>
            <person name="Katsura K."/>
            <person name="Hayashi T."/>
        </authorList>
    </citation>
    <scope>NUCLEOTIDE SEQUENCE</scope>
    <source>
        <strain evidence="1">DSM 23674</strain>
    </source>
</reference>
<dbReference type="EMBL" id="BPRA01000029">
    <property type="protein sequence ID" value="GJE57752.1"/>
    <property type="molecule type" value="Genomic_DNA"/>
</dbReference>
<sequence length="83" mass="9036">MSLDALRRRLDRIEARQGAGHITSLCNLAGHPAPIAAEAVRDWRAWVADGRASRNGDTLILRAPVLTAEQWSAAHEPRSGSLQ</sequence>
<dbReference type="RefSeq" id="WP_238232870.1">
    <property type="nucleotide sequence ID" value="NZ_BPRA01000029.1"/>
</dbReference>
<comment type="caution">
    <text evidence="1">The sequence shown here is derived from an EMBL/GenBank/DDBJ whole genome shotgun (WGS) entry which is preliminary data.</text>
</comment>
<protein>
    <recommendedName>
        <fullName evidence="3">Integrase</fullName>
    </recommendedName>
</protein>
<accession>A0ABQ4TSQ6</accession>
<organism evidence="1 2">
    <name type="scientific">Methylobacterium thuringiense</name>
    <dbReference type="NCBI Taxonomy" id="1003091"/>
    <lineage>
        <taxon>Bacteria</taxon>
        <taxon>Pseudomonadati</taxon>
        <taxon>Pseudomonadota</taxon>
        <taxon>Alphaproteobacteria</taxon>
        <taxon>Hyphomicrobiales</taxon>
        <taxon>Methylobacteriaceae</taxon>
        <taxon>Methylobacterium</taxon>
    </lineage>
</organism>
<evidence type="ECO:0000313" key="1">
    <source>
        <dbReference type="EMBL" id="GJE57752.1"/>
    </source>
</evidence>
<evidence type="ECO:0000313" key="2">
    <source>
        <dbReference type="Proteomes" id="UP001055101"/>
    </source>
</evidence>
<evidence type="ECO:0008006" key="3">
    <source>
        <dbReference type="Google" id="ProtNLM"/>
    </source>
</evidence>
<keyword evidence="2" id="KW-1185">Reference proteome</keyword>
<gene>
    <name evidence="1" type="ORF">EKPJFOCH_4270</name>
</gene>
<dbReference type="Proteomes" id="UP001055101">
    <property type="component" value="Unassembled WGS sequence"/>
</dbReference>
<proteinExistence type="predicted"/>
<name>A0ABQ4TSQ6_9HYPH</name>
<reference evidence="1" key="1">
    <citation type="journal article" date="2021" name="Front. Microbiol.">
        <title>Comprehensive Comparative Genomics and Phenotyping of Methylobacterium Species.</title>
        <authorList>
            <person name="Alessa O."/>
            <person name="Ogura Y."/>
            <person name="Fujitani Y."/>
            <person name="Takami H."/>
            <person name="Hayashi T."/>
            <person name="Sahin N."/>
            <person name="Tani A."/>
        </authorList>
    </citation>
    <scope>NUCLEOTIDE SEQUENCE</scope>
    <source>
        <strain evidence="1">DSM 23674</strain>
    </source>
</reference>